<evidence type="ECO:0000313" key="1">
    <source>
        <dbReference type="EMBL" id="RDI20060.1"/>
    </source>
</evidence>
<dbReference type="OrthoDB" id="8908736at2"/>
<dbReference type="AlphaFoldDB" id="A0A370F7H2"/>
<name>A0A370F7H2_9BURK</name>
<comment type="caution">
    <text evidence="1">The sequence shown here is derived from an EMBL/GenBank/DDBJ whole genome shotgun (WGS) entry which is preliminary data.</text>
</comment>
<evidence type="ECO:0000313" key="2">
    <source>
        <dbReference type="Proteomes" id="UP000255265"/>
    </source>
</evidence>
<keyword evidence="2" id="KW-1185">Reference proteome</keyword>
<dbReference type="EMBL" id="QQAV01000011">
    <property type="protein sequence ID" value="RDI20060.1"/>
    <property type="molecule type" value="Genomic_DNA"/>
</dbReference>
<accession>A0A370F7H2</accession>
<organism evidence="1 2">
    <name type="scientific">Pseudacidovorax intermedius</name>
    <dbReference type="NCBI Taxonomy" id="433924"/>
    <lineage>
        <taxon>Bacteria</taxon>
        <taxon>Pseudomonadati</taxon>
        <taxon>Pseudomonadota</taxon>
        <taxon>Betaproteobacteria</taxon>
        <taxon>Burkholderiales</taxon>
        <taxon>Comamonadaceae</taxon>
        <taxon>Pseudacidovorax</taxon>
    </lineage>
</organism>
<reference evidence="1 2" key="1">
    <citation type="submission" date="2018-07" db="EMBL/GenBank/DDBJ databases">
        <title>Genomic Encyclopedia of Type Strains, Phase IV (KMG-IV): sequencing the most valuable type-strain genomes for metagenomic binning, comparative biology and taxonomic classification.</title>
        <authorList>
            <person name="Goeker M."/>
        </authorList>
    </citation>
    <scope>NUCLEOTIDE SEQUENCE [LARGE SCALE GENOMIC DNA]</scope>
    <source>
        <strain evidence="1 2">DSM 21352</strain>
    </source>
</reference>
<dbReference type="Proteomes" id="UP000255265">
    <property type="component" value="Unassembled WGS sequence"/>
</dbReference>
<gene>
    <name evidence="1" type="ORF">DFR41_11135</name>
</gene>
<protein>
    <submittedName>
        <fullName evidence="1">Uncharacterized protein</fullName>
    </submittedName>
</protein>
<proteinExistence type="predicted"/>
<sequence>MKSLNAISRWLRAPAQMATQTGTERTLQQVRAAMLAALERHGLLAQWRRLADRVTYASELEALWYLRQDLLAALMAACGEVRARQEMQPINALFGRSEAFRPRLRAGLRMP</sequence>
<dbReference type="RefSeq" id="WP_081682479.1">
    <property type="nucleotide sequence ID" value="NZ_QQAV01000011.1"/>
</dbReference>